<dbReference type="OrthoDB" id="1046782at2759"/>
<dbReference type="InterPro" id="IPR011050">
    <property type="entry name" value="Pectin_lyase_fold/virulence"/>
</dbReference>
<dbReference type="InterPro" id="IPR039279">
    <property type="entry name" value="QRT3-like"/>
</dbReference>
<reference evidence="4" key="2">
    <citation type="submission" date="2015-01" db="EMBL/GenBank/DDBJ databases">
        <title>Evolutionary Origins and Diversification of the Mycorrhizal Mutualists.</title>
        <authorList>
            <consortium name="DOE Joint Genome Institute"/>
            <consortium name="Mycorrhizal Genomics Consortium"/>
            <person name="Kohler A."/>
            <person name="Kuo A."/>
            <person name="Nagy L.G."/>
            <person name="Floudas D."/>
            <person name="Copeland A."/>
            <person name="Barry K.W."/>
            <person name="Cichocki N."/>
            <person name="Veneault-Fourrey C."/>
            <person name="LaButti K."/>
            <person name="Lindquist E.A."/>
            <person name="Lipzen A."/>
            <person name="Lundell T."/>
            <person name="Morin E."/>
            <person name="Murat C."/>
            <person name="Riley R."/>
            <person name="Ohm R."/>
            <person name="Sun H."/>
            <person name="Tunlid A."/>
            <person name="Henrissat B."/>
            <person name="Grigoriev I.V."/>
            <person name="Hibbett D.S."/>
            <person name="Martin F."/>
        </authorList>
    </citation>
    <scope>NUCLEOTIDE SEQUENCE [LARGE SCALE GENOMIC DNA]</scope>
    <source>
        <strain evidence="4">Zn</strain>
    </source>
</reference>
<gene>
    <name evidence="3" type="ORF">OIDMADRAFT_191949</name>
</gene>
<feature type="domain" description="Rhamnogalacturonase A/B/Epimerase-like pectate lyase" evidence="2">
    <location>
        <begin position="404"/>
        <end position="476"/>
    </location>
</feature>
<dbReference type="PANTHER" id="PTHR33928">
    <property type="entry name" value="POLYGALACTURONASE QRT3"/>
    <property type="match status" value="1"/>
</dbReference>
<reference evidence="3 4" key="1">
    <citation type="submission" date="2014-04" db="EMBL/GenBank/DDBJ databases">
        <authorList>
            <consortium name="DOE Joint Genome Institute"/>
            <person name="Kuo A."/>
            <person name="Martino E."/>
            <person name="Perotto S."/>
            <person name="Kohler A."/>
            <person name="Nagy L.G."/>
            <person name="Floudas D."/>
            <person name="Copeland A."/>
            <person name="Barry K.W."/>
            <person name="Cichocki N."/>
            <person name="Veneault-Fourrey C."/>
            <person name="LaButti K."/>
            <person name="Lindquist E.A."/>
            <person name="Lipzen A."/>
            <person name="Lundell T."/>
            <person name="Morin E."/>
            <person name="Murat C."/>
            <person name="Sun H."/>
            <person name="Tunlid A."/>
            <person name="Henrissat B."/>
            <person name="Grigoriev I.V."/>
            <person name="Hibbett D.S."/>
            <person name="Martin F."/>
            <person name="Nordberg H.P."/>
            <person name="Cantor M.N."/>
            <person name="Hua S.X."/>
        </authorList>
    </citation>
    <scope>NUCLEOTIDE SEQUENCE [LARGE SCALE GENOMIC DNA]</scope>
    <source>
        <strain evidence="3 4">Zn</strain>
    </source>
</reference>
<keyword evidence="1" id="KW-0732">Signal</keyword>
<dbReference type="InterPro" id="IPR024535">
    <property type="entry name" value="RHGA/B-epi-like_pectate_lyase"/>
</dbReference>
<name>A0A0C3H8X9_OIDMZ</name>
<dbReference type="Gene3D" id="2.160.20.10">
    <property type="entry name" value="Single-stranded right-handed beta-helix, Pectin lyase-like"/>
    <property type="match status" value="2"/>
</dbReference>
<organism evidence="3 4">
    <name type="scientific">Oidiodendron maius (strain Zn)</name>
    <dbReference type="NCBI Taxonomy" id="913774"/>
    <lineage>
        <taxon>Eukaryota</taxon>
        <taxon>Fungi</taxon>
        <taxon>Dikarya</taxon>
        <taxon>Ascomycota</taxon>
        <taxon>Pezizomycotina</taxon>
        <taxon>Leotiomycetes</taxon>
        <taxon>Leotiomycetes incertae sedis</taxon>
        <taxon>Myxotrichaceae</taxon>
        <taxon>Oidiodendron</taxon>
    </lineage>
</organism>
<dbReference type="Pfam" id="PF12708">
    <property type="entry name" value="Pect-lyase_RHGA_epim"/>
    <property type="match status" value="2"/>
</dbReference>
<dbReference type="GO" id="GO:0004650">
    <property type="term" value="F:polygalacturonase activity"/>
    <property type="evidence" value="ECO:0007669"/>
    <property type="project" value="InterPro"/>
</dbReference>
<proteinExistence type="predicted"/>
<dbReference type="InterPro" id="IPR012334">
    <property type="entry name" value="Pectin_lyas_fold"/>
</dbReference>
<feature type="domain" description="Rhamnogalacturonase A/B/Epimerase-like pectate lyase" evidence="2">
    <location>
        <begin position="45"/>
        <end position="270"/>
    </location>
</feature>
<dbReference type="InParanoid" id="A0A0C3H8X9"/>
<evidence type="ECO:0000313" key="4">
    <source>
        <dbReference type="Proteomes" id="UP000054321"/>
    </source>
</evidence>
<dbReference type="AlphaFoldDB" id="A0A0C3H8X9"/>
<dbReference type="PANTHER" id="PTHR33928:SF2">
    <property type="entry name" value="PECTATE LYASE SUPERFAMILY PROTEIN DOMAIN-CONTAINING PROTEIN-RELATED"/>
    <property type="match status" value="1"/>
</dbReference>
<dbReference type="SUPFAM" id="SSF51126">
    <property type="entry name" value="Pectin lyase-like"/>
    <property type="match status" value="2"/>
</dbReference>
<feature type="signal peptide" evidence="1">
    <location>
        <begin position="1"/>
        <end position="19"/>
    </location>
</feature>
<keyword evidence="3" id="KW-0378">Hydrolase</keyword>
<dbReference type="Proteomes" id="UP000054321">
    <property type="component" value="Unassembled WGS sequence"/>
</dbReference>
<dbReference type="CDD" id="cd23668">
    <property type="entry name" value="GH55_beta13glucanase-like"/>
    <property type="match status" value="1"/>
</dbReference>
<keyword evidence="4" id="KW-1185">Reference proteome</keyword>
<dbReference type="STRING" id="913774.A0A0C3H8X9"/>
<evidence type="ECO:0000313" key="3">
    <source>
        <dbReference type="EMBL" id="KIN04691.1"/>
    </source>
</evidence>
<dbReference type="HOGENOM" id="CLU_002540_2_2_1"/>
<sequence length="787" mass="82796">MKLSLVLTTYLGLVSQVLAQTYWYETITHQGVAPYNPQGTAYQVFRNVKLFGAKGDGVTDDTAAINAAISSGSRCVEGAPGCQSSTTSPAVVYFPAGTYLISSSILPYYMTQLIGNPNNMPVLKATASFSGLGLVDGDPYGSANPDYGTTNVFYRQVRNLVFDTTNIPAGTAATGIHWPTAQATSLQNCVFHLSQANPNSHVGVFIENGSGGFLTDLVFNGGSPAMNIGSQQFTTRNLTFENSVTAINQIWDWGWTYMGVSINNCGTGFDMSAVGTVDGHANGAEVGSVIFIDSHISNTPIGFKTARGSGTYPPTGASMALENVVLSNVPTAIQGPSGVTLAGTSGTMTIAAYLEGNSYTAGSSTPTSTSGSVNAFPRPAGLVSGGEYYTRSKPQYQNLAVSQFSSVRSAGAKGDGVTDDSAAIQSIINSATAAGNVVYFDAGIYKVTTTISIPPGAKLVGETYPLIMGSGSFFSNMNNPQPVVQVGSASGQSGIVEWSDMIVSTQGATEGAILIEWNLSSGASSPSGMWDVHTRIGGFTGSNLQVAQCATSAAQPNTNCIAAFQSMHITPVASGLYMENVWLWSADHDIDDPSDTQVTIYSGRGLLVESTTGNIWLIGTAVEHHTLYQYQFTNTQNIFMGFIQTETPYYQPSPGATTPFSPVASRNDPDFSVYCAGKDITCNDAWALRILSSKNILVYGAGLYSFFNNYSTTCSDHNDTTYNENCQTQIFGIDEGGSQSYSGSTIYLYGLNTLGTVSMIDSGGVSIAAQSDNTNAYAETVAMYVAS</sequence>
<accession>A0A0C3H8X9</accession>
<protein>
    <submittedName>
        <fullName evidence="3">Glycoside hydrolase family 55 protein</fullName>
    </submittedName>
</protein>
<evidence type="ECO:0000256" key="1">
    <source>
        <dbReference type="SAM" id="SignalP"/>
    </source>
</evidence>
<feature type="chain" id="PRO_5002165278" evidence="1">
    <location>
        <begin position="20"/>
        <end position="787"/>
    </location>
</feature>
<dbReference type="EMBL" id="KN832872">
    <property type="protein sequence ID" value="KIN04691.1"/>
    <property type="molecule type" value="Genomic_DNA"/>
</dbReference>
<evidence type="ECO:0000259" key="2">
    <source>
        <dbReference type="Pfam" id="PF12708"/>
    </source>
</evidence>
<dbReference type="FunFam" id="2.160.20.10:FF:000023">
    <property type="entry name" value="Exo-beta-1,3-glucanase Exg0"/>
    <property type="match status" value="1"/>
</dbReference>